<feature type="transmembrane region" description="Helical" evidence="10">
    <location>
        <begin position="147"/>
        <end position="165"/>
    </location>
</feature>
<name>A0A1X9SLC3_9BACT</name>
<organism evidence="11 12">
    <name type="scientific">Campylobacter lanienae NCTC 13004</name>
    <dbReference type="NCBI Taxonomy" id="1031753"/>
    <lineage>
        <taxon>Bacteria</taxon>
        <taxon>Pseudomonadati</taxon>
        <taxon>Campylobacterota</taxon>
        <taxon>Epsilonproteobacteria</taxon>
        <taxon>Campylobacterales</taxon>
        <taxon>Campylobacteraceae</taxon>
        <taxon>Campylobacter</taxon>
    </lineage>
</organism>
<dbReference type="AlphaFoldDB" id="A0A1X9SLC3"/>
<feature type="transmembrane region" description="Helical" evidence="10">
    <location>
        <begin position="79"/>
        <end position="100"/>
    </location>
</feature>
<evidence type="ECO:0000256" key="10">
    <source>
        <dbReference type="RuleBase" id="RU362071"/>
    </source>
</evidence>
<sequence length="257" mass="28732">MEFINYLTQENVVTFFLLLVRTGALMVFFPFFNHMQIPIVIKATLSLLLAFYLFPLTPPMANLDSLNIQYLILETLSELMLGLCAGVLLLLVFGAVQLAGEQISMIMGFSMATVIDPQSGINAPLISNILNLIVLLAFLLFDGHHLILYFLAYGLEFIPLGGFYPEQNILKYAAQGMVNLFLYGFIISFPILALTLMSDLIFGMLMKTMPQFNLLVVGYPIKIAIAFVVLMAILAMIVKVFTTLMMKVLNDLPSLFY</sequence>
<dbReference type="NCBIfam" id="TIGR01400">
    <property type="entry name" value="fliR"/>
    <property type="match status" value="1"/>
</dbReference>
<feature type="transmembrane region" description="Helical" evidence="10">
    <location>
        <begin position="12"/>
        <end position="32"/>
    </location>
</feature>
<evidence type="ECO:0000313" key="11">
    <source>
        <dbReference type="EMBL" id="ARQ97020.1"/>
    </source>
</evidence>
<evidence type="ECO:0000256" key="6">
    <source>
        <dbReference type="ARBA" id="ARBA00022989"/>
    </source>
</evidence>
<dbReference type="GO" id="GO:0044780">
    <property type="term" value="P:bacterial-type flagellum assembly"/>
    <property type="evidence" value="ECO:0007669"/>
    <property type="project" value="UniProtKB-UniRule"/>
</dbReference>
<evidence type="ECO:0000256" key="8">
    <source>
        <dbReference type="ARBA" id="ARBA00023143"/>
    </source>
</evidence>
<evidence type="ECO:0000256" key="3">
    <source>
        <dbReference type="ARBA" id="ARBA00021717"/>
    </source>
</evidence>
<reference evidence="12" key="1">
    <citation type="journal article" date="2017" name="Genome Biol. Evol.">
        <title>Comparative Genomic Analysis Identifies a Campylobacter Clade Deficient in Selenium Metabolism.</title>
        <authorList>
            <person name="Miller W.G."/>
            <person name="Yee E."/>
            <person name="Lopes B.S."/>
            <person name="Chapman M.H."/>
            <person name="Huynh S."/>
            <person name="Bono J.L."/>
            <person name="Parker C.T."/>
            <person name="Strachan N.J.C."/>
            <person name="Forbes K.J."/>
        </authorList>
    </citation>
    <scope>NUCLEOTIDE SEQUENCE [LARGE SCALE GENOMIC DNA]</scope>
    <source>
        <strain evidence="12">NCTC 13004</strain>
    </source>
</reference>
<proteinExistence type="inferred from homology"/>
<dbReference type="PRINTS" id="PR00953">
    <property type="entry name" value="TYPE3IMRPROT"/>
</dbReference>
<feature type="transmembrane region" description="Helical" evidence="10">
    <location>
        <begin position="121"/>
        <end position="141"/>
    </location>
</feature>
<feature type="transmembrane region" description="Helical" evidence="10">
    <location>
        <begin position="177"/>
        <end position="197"/>
    </location>
</feature>
<evidence type="ECO:0000256" key="5">
    <source>
        <dbReference type="ARBA" id="ARBA00022692"/>
    </source>
</evidence>
<accession>A0A1X9SLC3</accession>
<protein>
    <recommendedName>
        <fullName evidence="3 9">Flagellar biosynthetic protein FliR</fullName>
    </recommendedName>
</protein>
<dbReference type="RefSeq" id="WP_096020770.1">
    <property type="nucleotide sequence ID" value="NZ_CP015578.1"/>
</dbReference>
<comment type="function">
    <text evidence="1 10">Role in flagellar biosynthesis.</text>
</comment>
<dbReference type="EMBL" id="CP015578">
    <property type="protein sequence ID" value="ARQ97020.1"/>
    <property type="molecule type" value="Genomic_DNA"/>
</dbReference>
<reference evidence="12" key="2">
    <citation type="journal article" date="2017" name="Genome Biol. Evol.">
        <title>Comparative genomic analysis identifies a Campylobacter clade deficient in selenium metabolism.</title>
        <authorList>
            <person name="Miller W.G."/>
            <person name="Yee E."/>
            <person name="Lopes B.S."/>
            <person name="Chapman M.H."/>
            <person name="Huynh S."/>
            <person name="Bono J.L."/>
            <person name="Parker C.T."/>
            <person name="Strachan N.J.C."/>
            <person name="Forbes K.J."/>
        </authorList>
    </citation>
    <scope>NUCLEOTIDE SEQUENCE [LARGE SCALE GENOMIC DNA]</scope>
    <source>
        <strain evidence="12">NCTC 13004</strain>
    </source>
</reference>
<keyword evidence="4 10" id="KW-1003">Cell membrane</keyword>
<evidence type="ECO:0000256" key="4">
    <source>
        <dbReference type="ARBA" id="ARBA00022475"/>
    </source>
</evidence>
<evidence type="ECO:0000256" key="9">
    <source>
        <dbReference type="NCBIfam" id="TIGR01400"/>
    </source>
</evidence>
<comment type="subcellular location">
    <subcellularLocation>
        <location evidence="10">Cell membrane</location>
        <topology evidence="10">Multi-pass membrane protein</topology>
    </subcellularLocation>
    <subcellularLocation>
        <location evidence="10">Bacterial flagellum basal body</location>
    </subcellularLocation>
</comment>
<keyword evidence="11" id="KW-0969">Cilium</keyword>
<dbReference type="GeneID" id="46920720"/>
<evidence type="ECO:0000256" key="1">
    <source>
        <dbReference type="ARBA" id="ARBA00002578"/>
    </source>
</evidence>
<evidence type="ECO:0000256" key="2">
    <source>
        <dbReference type="ARBA" id="ARBA00009772"/>
    </source>
</evidence>
<dbReference type="GO" id="GO:0009425">
    <property type="term" value="C:bacterial-type flagellum basal body"/>
    <property type="evidence" value="ECO:0007669"/>
    <property type="project" value="UniProtKB-SubCell"/>
</dbReference>
<keyword evidence="7 10" id="KW-0472">Membrane</keyword>
<keyword evidence="5 10" id="KW-0812">Transmembrane</keyword>
<dbReference type="Pfam" id="PF01311">
    <property type="entry name" value="Bac_export_1"/>
    <property type="match status" value="1"/>
</dbReference>
<feature type="transmembrane region" description="Helical" evidence="10">
    <location>
        <begin position="39"/>
        <end position="59"/>
    </location>
</feature>
<gene>
    <name evidence="11" type="primary">fliR</name>
    <name evidence="11" type="ORF">CLAN_0249</name>
</gene>
<dbReference type="KEGG" id="clx:CLAN_0249"/>
<dbReference type="InterPro" id="IPR006303">
    <property type="entry name" value="FliR"/>
</dbReference>
<keyword evidence="6 10" id="KW-1133">Transmembrane helix</keyword>
<comment type="similarity">
    <text evidence="2 10">Belongs to the FliR/MopE/SpaR family.</text>
</comment>
<dbReference type="PANTHER" id="PTHR30065:SF8">
    <property type="entry name" value="FLAGELLAR BIOSYNTHETIC PROTEIN FLIR"/>
    <property type="match status" value="1"/>
</dbReference>
<dbReference type="Proteomes" id="UP000202031">
    <property type="component" value="Chromosome"/>
</dbReference>
<dbReference type="PANTHER" id="PTHR30065">
    <property type="entry name" value="FLAGELLAR BIOSYNTHETIC PROTEIN FLIR"/>
    <property type="match status" value="1"/>
</dbReference>
<keyword evidence="11" id="KW-0282">Flagellum</keyword>
<dbReference type="GO" id="GO:0006605">
    <property type="term" value="P:protein targeting"/>
    <property type="evidence" value="ECO:0007669"/>
    <property type="project" value="UniProtKB-UniRule"/>
</dbReference>
<dbReference type="GO" id="GO:0005886">
    <property type="term" value="C:plasma membrane"/>
    <property type="evidence" value="ECO:0007669"/>
    <property type="project" value="UniProtKB-SubCell"/>
</dbReference>
<keyword evidence="8 10" id="KW-0975">Bacterial flagellum</keyword>
<dbReference type="InterPro" id="IPR002010">
    <property type="entry name" value="T3SS_IM_R"/>
</dbReference>
<keyword evidence="11" id="KW-0966">Cell projection</keyword>
<evidence type="ECO:0000256" key="7">
    <source>
        <dbReference type="ARBA" id="ARBA00023136"/>
    </source>
</evidence>
<feature type="transmembrane region" description="Helical" evidence="10">
    <location>
        <begin position="217"/>
        <end position="238"/>
    </location>
</feature>
<evidence type="ECO:0000313" key="12">
    <source>
        <dbReference type="Proteomes" id="UP000202031"/>
    </source>
</evidence>